<evidence type="ECO:0000313" key="2">
    <source>
        <dbReference type="EMBL" id="RSN72367.1"/>
    </source>
</evidence>
<protein>
    <submittedName>
        <fullName evidence="2">Uncharacterized protein</fullName>
    </submittedName>
</protein>
<accession>A0A3R9QBC2</accession>
<evidence type="ECO:0000256" key="1">
    <source>
        <dbReference type="SAM" id="MobiDB-lite"/>
    </source>
</evidence>
<dbReference type="EMBL" id="RCOS01000157">
    <property type="protein sequence ID" value="RSN72367.1"/>
    <property type="molecule type" value="Genomic_DNA"/>
</dbReference>
<proteinExistence type="predicted"/>
<organism evidence="2 3">
    <name type="scientific">Candidatus Methanodesulfokora washburnensis</name>
    <dbReference type="NCBI Taxonomy" id="2478471"/>
    <lineage>
        <taxon>Archaea</taxon>
        <taxon>Thermoproteota</taxon>
        <taxon>Candidatus Korarchaeia</taxon>
        <taxon>Candidatus Korarchaeia incertae sedis</taxon>
        <taxon>Candidatus Methanodesulfokora</taxon>
    </lineage>
</organism>
<comment type="caution">
    <text evidence="2">The sequence shown here is derived from an EMBL/GenBank/DDBJ whole genome shotgun (WGS) entry which is preliminary data.</text>
</comment>
<keyword evidence="3" id="KW-1185">Reference proteome</keyword>
<name>A0A3R9QBC2_9CREN</name>
<gene>
    <name evidence="2" type="ORF">D6D85_14120</name>
</gene>
<feature type="region of interest" description="Disordered" evidence="1">
    <location>
        <begin position="28"/>
        <end position="59"/>
    </location>
</feature>
<dbReference type="AlphaFoldDB" id="A0A3R9QBC2"/>
<evidence type="ECO:0000313" key="3">
    <source>
        <dbReference type="Proteomes" id="UP000277582"/>
    </source>
</evidence>
<dbReference type="RefSeq" id="WP_125672591.1">
    <property type="nucleotide sequence ID" value="NZ_RCOS01000157.1"/>
</dbReference>
<sequence length="59" mass="6458">MPKKIVSLSGGCLQDMIIAQNEYGIKGGENSRKARELIPLPNGGRRREEKKEGGTLADF</sequence>
<dbReference type="Proteomes" id="UP000277582">
    <property type="component" value="Unassembled WGS sequence"/>
</dbReference>
<reference evidence="2 3" key="1">
    <citation type="submission" date="2018-10" db="EMBL/GenBank/DDBJ databases">
        <title>Co-occurring genomic capacity for anaerobic methane metabolism and dissimilatory sulfite reduction discovered in the Korarchaeota.</title>
        <authorList>
            <person name="Mckay L.J."/>
            <person name="Dlakic M."/>
            <person name="Fields M.W."/>
            <person name="Delmont T.O."/>
            <person name="Eren A.M."/>
            <person name="Jay Z.J."/>
            <person name="Klingelsmith K.B."/>
            <person name="Rusch D.B."/>
            <person name="Inskeep W.P."/>
        </authorList>
    </citation>
    <scope>NUCLEOTIDE SEQUENCE [LARGE SCALE GENOMIC DNA]</scope>
    <source>
        <strain evidence="2 3">MDKW</strain>
    </source>
</reference>